<keyword evidence="2" id="KW-1185">Reference proteome</keyword>
<dbReference type="InterPro" id="IPR011990">
    <property type="entry name" value="TPR-like_helical_dom_sf"/>
</dbReference>
<reference evidence="1 2" key="1">
    <citation type="submission" date="2018-03" db="EMBL/GenBank/DDBJ databases">
        <title>Genomic Encyclopedia of Archaeal and Bacterial Type Strains, Phase II (KMG-II): from individual species to whole genera.</title>
        <authorList>
            <person name="Goeker M."/>
        </authorList>
    </citation>
    <scope>NUCLEOTIDE SEQUENCE [LARGE SCALE GENOMIC DNA]</scope>
    <source>
        <strain evidence="1 2">DSM 43146</strain>
    </source>
</reference>
<comment type="caution">
    <text evidence="1">The sequence shown here is derived from an EMBL/GenBank/DDBJ whole genome shotgun (WGS) entry which is preliminary data.</text>
</comment>
<dbReference type="PANTHER" id="PTHR47691">
    <property type="entry name" value="REGULATOR-RELATED"/>
    <property type="match status" value="1"/>
</dbReference>
<dbReference type="InterPro" id="IPR027417">
    <property type="entry name" value="P-loop_NTPase"/>
</dbReference>
<dbReference type="AlphaFoldDB" id="A0A2T0KBY8"/>
<evidence type="ECO:0000313" key="2">
    <source>
        <dbReference type="Proteomes" id="UP000239415"/>
    </source>
</evidence>
<evidence type="ECO:0008006" key="3">
    <source>
        <dbReference type="Google" id="ProtNLM"/>
    </source>
</evidence>
<accession>A0A2T0KBY8</accession>
<dbReference type="SUPFAM" id="SSF52540">
    <property type="entry name" value="P-loop containing nucleoside triphosphate hydrolases"/>
    <property type="match status" value="1"/>
</dbReference>
<dbReference type="PANTHER" id="PTHR47691:SF3">
    <property type="entry name" value="HTH-TYPE TRANSCRIPTIONAL REGULATOR RV0890C-RELATED"/>
    <property type="match status" value="1"/>
</dbReference>
<dbReference type="Proteomes" id="UP000239415">
    <property type="component" value="Unassembled WGS sequence"/>
</dbReference>
<organism evidence="1 2">
    <name type="scientific">Actinoplanes italicus</name>
    <dbReference type="NCBI Taxonomy" id="113567"/>
    <lineage>
        <taxon>Bacteria</taxon>
        <taxon>Bacillati</taxon>
        <taxon>Actinomycetota</taxon>
        <taxon>Actinomycetes</taxon>
        <taxon>Micromonosporales</taxon>
        <taxon>Micromonosporaceae</taxon>
        <taxon>Actinoplanes</taxon>
    </lineage>
</organism>
<name>A0A2T0KBY8_9ACTN</name>
<dbReference type="Gene3D" id="3.40.50.300">
    <property type="entry name" value="P-loop containing nucleotide triphosphate hydrolases"/>
    <property type="match status" value="1"/>
</dbReference>
<sequence length="720" mass="77728">MLGIFLRVFIGRRTELRELRTALTESGVCVLTGPPGIGKSALAAAYAADGGAHPGGVWSVSLSGSSADPGEMAATLAAGLRARMGNPQVADVVEVFAEQVAAEPGPSLLIVDDIPGGHTDDLVDWLSVRPAGRRLRTVLITSRGVPGVPAPVLEIGPMTGDDATGILGADAGTDIAELVGGHPLALRLATLALRKHSPADLADRLATADSPLTMLLRDRFDGLGETACRVLRFSALSSPAALPPGMLRLLLGRPGAEEAIEELHRELLANPVDGAWQVPSLVRDAARQHLPPVDWTALARRLADAVIDHPWSDPAESFLVNRHAARLAGRPDLPAAIVDRLHRRVTTLREPLLTLPHHRALAERHFDDPAVLVDAAETMRVCGEAEEARDCAERAVPLATDPALRHRARLLLAEVLDELGETGRADHLWTLLTSANGTALPYLRSRRLRGRHDEARQGLTELIDRLGIRQAVFDQVQLAQLELARNEIEDDAHPAARRRAVAVVAAHAYPSLNDHVTVAEAVRVLIDARLTPPPADPGQDRPIWAETARELHRLRERYAGSHGPRHSLTLALAVAHAEALTALGKPGEARQKLDAVRDDVRDRFATVHPARFRAELMFGFTAARSRRNEDAAEHFEQAFHGFRAALGDTHPNTLRAELALGVALKLTGRRGAAKHMLHVLRRAPGSVGIGTDLFLQSAFGSGLSVFPSWLWRRLTPQPRE</sequence>
<dbReference type="SUPFAM" id="SSF48452">
    <property type="entry name" value="TPR-like"/>
    <property type="match status" value="1"/>
</dbReference>
<protein>
    <recommendedName>
        <fullName evidence="3">Tetratricopeptide repeat protein</fullName>
    </recommendedName>
</protein>
<dbReference type="EMBL" id="PVMZ01000008">
    <property type="protein sequence ID" value="PRX20409.1"/>
    <property type="molecule type" value="Genomic_DNA"/>
</dbReference>
<proteinExistence type="predicted"/>
<evidence type="ECO:0000313" key="1">
    <source>
        <dbReference type="EMBL" id="PRX20409.1"/>
    </source>
</evidence>
<dbReference type="Gene3D" id="1.25.40.10">
    <property type="entry name" value="Tetratricopeptide repeat domain"/>
    <property type="match status" value="1"/>
</dbReference>
<gene>
    <name evidence="1" type="ORF">CLV67_108207</name>
</gene>